<dbReference type="AlphaFoldDB" id="A0ABD7RQE1"/>
<proteinExistence type="predicted"/>
<protein>
    <submittedName>
        <fullName evidence="1">Uncharacterized protein</fullName>
    </submittedName>
</protein>
<dbReference type="Proteomes" id="UP000317327">
    <property type="component" value="Unassembled WGS sequence"/>
</dbReference>
<gene>
    <name evidence="1" type="ORF">EQ836_25200</name>
</gene>
<comment type="caution">
    <text evidence="1">The sequence shown here is derived from an EMBL/GenBank/DDBJ whole genome shotgun (WGS) entry which is preliminary data.</text>
</comment>
<reference evidence="1 2" key="1">
    <citation type="submission" date="2019-01" db="EMBL/GenBank/DDBJ databases">
        <title>Whole genome shotgun sequencing of Pseudomonas spp. isolated by its ability to degrade furfural.</title>
        <authorList>
            <person name="Donoso R."/>
            <person name="Farkas C."/>
            <person name="Villegas P."/>
            <person name="Gonzales-Toro F."/>
            <person name="Guajardo-Parra M."/>
            <person name="Araya-Nail M."/>
            <person name="Morgante V."/>
            <person name="Perez-Pantoja D."/>
        </authorList>
    </citation>
    <scope>NUCLEOTIDE SEQUENCE [LARGE SCALE GENOMIC DNA]</scope>
    <source>
        <strain evidence="1 2">VN231</strain>
    </source>
</reference>
<name>A0ABD7RQE1_ECTME</name>
<dbReference type="Pfam" id="PF18143">
    <property type="entry name" value="HAD_SAK_2"/>
    <property type="match status" value="1"/>
</dbReference>
<evidence type="ECO:0000313" key="2">
    <source>
        <dbReference type="Proteomes" id="UP000317327"/>
    </source>
</evidence>
<accession>A0ABD7RQE1</accession>
<dbReference type="EMBL" id="SCFV01000020">
    <property type="protein sequence ID" value="TRO10712.1"/>
    <property type="molecule type" value="Genomic_DNA"/>
</dbReference>
<sequence>MHPDPPQPDQRLRSLPRLVAILRDFPQVEVVISSLWREHLTLNQLREIFPADLRERIIDVTPIADRIDGWLPARREGEILEWLEASGRADEPWLALDDQAWQFTRHRDRLIECVFYDGITDSIENELRQRLATHERGVNA</sequence>
<evidence type="ECO:0000313" key="1">
    <source>
        <dbReference type="EMBL" id="TRO10712.1"/>
    </source>
</evidence>
<organism evidence="1 2">
    <name type="scientific">Ectopseudomonas mendocina</name>
    <name type="common">Pseudomonas mendocina</name>
    <dbReference type="NCBI Taxonomy" id="300"/>
    <lineage>
        <taxon>Bacteria</taxon>
        <taxon>Pseudomonadati</taxon>
        <taxon>Pseudomonadota</taxon>
        <taxon>Gammaproteobacteria</taxon>
        <taxon>Pseudomonadales</taxon>
        <taxon>Pseudomonadaceae</taxon>
        <taxon>Ectopseudomonas</taxon>
    </lineage>
</organism>